<protein>
    <submittedName>
        <fullName evidence="3">ERCC4-type nuclease</fullName>
    </submittedName>
</protein>
<keyword evidence="4" id="KW-1185">Reference proteome</keyword>
<dbReference type="RefSeq" id="WP_130275843.1">
    <property type="nucleotide sequence ID" value="NZ_SGXG01000001.1"/>
</dbReference>
<dbReference type="OrthoDB" id="837865at2"/>
<dbReference type="SUPFAM" id="SSF52980">
    <property type="entry name" value="Restriction endonuclease-like"/>
    <property type="match status" value="1"/>
</dbReference>
<accession>A0A4Q7P9Z5</accession>
<dbReference type="GO" id="GO:0048257">
    <property type="term" value="F:3'-flap endonuclease activity"/>
    <property type="evidence" value="ECO:0007669"/>
    <property type="project" value="TreeGrafter"/>
</dbReference>
<dbReference type="PANTHER" id="PTHR13451">
    <property type="entry name" value="CLASS II CROSSOVER JUNCTION ENDONUCLEASE MUS81"/>
    <property type="match status" value="1"/>
</dbReference>
<dbReference type="AlphaFoldDB" id="A0A4Q7P9Z5"/>
<dbReference type="Gene3D" id="3.40.50.10130">
    <property type="match status" value="1"/>
</dbReference>
<gene>
    <name evidence="3" type="ORF">BC751_2598</name>
</gene>
<dbReference type="GO" id="GO:0006308">
    <property type="term" value="P:DNA catabolic process"/>
    <property type="evidence" value="ECO:0007669"/>
    <property type="project" value="InterPro"/>
</dbReference>
<evidence type="ECO:0000313" key="4">
    <source>
        <dbReference type="Proteomes" id="UP000292209"/>
    </source>
</evidence>
<comment type="caution">
    <text evidence="3">The sequence shown here is derived from an EMBL/GenBank/DDBJ whole genome shotgun (WGS) entry which is preliminary data.</text>
</comment>
<dbReference type="GO" id="GO:0000727">
    <property type="term" value="P:double-strand break repair via break-induced replication"/>
    <property type="evidence" value="ECO:0007669"/>
    <property type="project" value="TreeGrafter"/>
</dbReference>
<dbReference type="PANTHER" id="PTHR13451:SF0">
    <property type="entry name" value="CROSSOVER JUNCTION ENDONUCLEASE MUS81"/>
    <property type="match status" value="1"/>
</dbReference>
<name>A0A4Q7P9Z5_9BACT</name>
<dbReference type="CDD" id="cd20075">
    <property type="entry name" value="XPF_nuclease_XPF_arch"/>
    <property type="match status" value="1"/>
</dbReference>
<dbReference type="GO" id="GO:0048476">
    <property type="term" value="C:Holliday junction resolvase complex"/>
    <property type="evidence" value="ECO:0007669"/>
    <property type="project" value="TreeGrafter"/>
</dbReference>
<proteinExistence type="predicted"/>
<dbReference type="GO" id="GO:0008821">
    <property type="term" value="F:crossover junction DNA endonuclease activity"/>
    <property type="evidence" value="ECO:0007669"/>
    <property type="project" value="InterPro"/>
</dbReference>
<dbReference type="Gene3D" id="1.10.150.20">
    <property type="entry name" value="5' to 3' exonuclease, C-terminal subdomain"/>
    <property type="match status" value="1"/>
</dbReference>
<keyword evidence="1" id="KW-0378">Hydrolase</keyword>
<dbReference type="GO" id="GO:0003677">
    <property type="term" value="F:DNA binding"/>
    <property type="evidence" value="ECO:0007669"/>
    <property type="project" value="InterPro"/>
</dbReference>
<dbReference type="SMART" id="SM00891">
    <property type="entry name" value="ERCC4"/>
    <property type="match status" value="1"/>
</dbReference>
<dbReference type="EMBL" id="SGXG01000001">
    <property type="protein sequence ID" value="RZS97001.1"/>
    <property type="molecule type" value="Genomic_DNA"/>
</dbReference>
<dbReference type="InterPro" id="IPR033309">
    <property type="entry name" value="Mus81"/>
</dbReference>
<sequence>MMDFSTSATSLPLEVTVDDREPHGLFLEFEKRGNLILTKKRLFVGDILFDNELLVERKTVLDFCQSLKDGRLFDQLIKMSNTRTGAVLIIEGNEEEFEKTEVRPEAIQGAIASVSLRFKVPVLRSKDIPQTVDILLQCYRQMDQVNAVPIPKIWRKIKRKGHSFDPVFVQKLKVLASFPGLGFDKSLALIQKFHTLEKLFKTSKEEFLSVKGIGQKTRDEFDRILRD</sequence>
<evidence type="ECO:0000256" key="1">
    <source>
        <dbReference type="ARBA" id="ARBA00022801"/>
    </source>
</evidence>
<dbReference type="Proteomes" id="UP000292209">
    <property type="component" value="Unassembled WGS sequence"/>
</dbReference>
<dbReference type="InterPro" id="IPR006166">
    <property type="entry name" value="ERCC4_domain"/>
</dbReference>
<organism evidence="3 4">
    <name type="scientific">Cecembia calidifontis</name>
    <dbReference type="NCBI Taxonomy" id="1187080"/>
    <lineage>
        <taxon>Bacteria</taxon>
        <taxon>Pseudomonadati</taxon>
        <taxon>Bacteroidota</taxon>
        <taxon>Cytophagia</taxon>
        <taxon>Cytophagales</taxon>
        <taxon>Cyclobacteriaceae</taxon>
        <taxon>Cecembia</taxon>
    </lineage>
</organism>
<dbReference type="InterPro" id="IPR011335">
    <property type="entry name" value="Restrct_endonuc-II-like"/>
</dbReference>
<reference evidence="3 4" key="1">
    <citation type="submission" date="2019-02" db="EMBL/GenBank/DDBJ databases">
        <title>Genomic Encyclopedia of Archaeal and Bacterial Type Strains, Phase II (KMG-II): from individual species to whole genera.</title>
        <authorList>
            <person name="Goeker M."/>
        </authorList>
    </citation>
    <scope>NUCLEOTIDE SEQUENCE [LARGE SCALE GENOMIC DNA]</scope>
    <source>
        <strain evidence="3 4">DSM 21411</strain>
    </source>
</reference>
<dbReference type="SUPFAM" id="SSF47781">
    <property type="entry name" value="RuvA domain 2-like"/>
    <property type="match status" value="1"/>
</dbReference>
<evidence type="ECO:0000259" key="2">
    <source>
        <dbReference type="SMART" id="SM00891"/>
    </source>
</evidence>
<dbReference type="InterPro" id="IPR010994">
    <property type="entry name" value="RuvA_2-like"/>
</dbReference>
<feature type="domain" description="ERCC4" evidence="2">
    <location>
        <begin position="14"/>
        <end position="94"/>
    </location>
</feature>
<evidence type="ECO:0000313" key="3">
    <source>
        <dbReference type="EMBL" id="RZS97001.1"/>
    </source>
</evidence>
<dbReference type="Pfam" id="PF02732">
    <property type="entry name" value="ERCC4"/>
    <property type="match status" value="1"/>
</dbReference>